<keyword evidence="1" id="KW-1133">Transmembrane helix</keyword>
<feature type="transmembrane region" description="Helical" evidence="1">
    <location>
        <begin position="148"/>
        <end position="169"/>
    </location>
</feature>
<evidence type="ECO:0000313" key="4">
    <source>
        <dbReference type="Proteomes" id="UP000076761"/>
    </source>
</evidence>
<feature type="domain" description="DUF7704" evidence="2">
    <location>
        <begin position="56"/>
        <end position="205"/>
    </location>
</feature>
<feature type="transmembrane region" description="Helical" evidence="1">
    <location>
        <begin position="181"/>
        <end position="200"/>
    </location>
</feature>
<evidence type="ECO:0000256" key="1">
    <source>
        <dbReference type="SAM" id="Phobius"/>
    </source>
</evidence>
<dbReference type="Pfam" id="PF24803">
    <property type="entry name" value="DUF7704"/>
    <property type="match status" value="1"/>
</dbReference>
<dbReference type="InterPro" id="IPR056121">
    <property type="entry name" value="DUF7704"/>
</dbReference>
<dbReference type="PANTHER" id="PTHR37019:SF2">
    <property type="entry name" value="EXPERA DOMAIN-CONTAINING PROTEIN"/>
    <property type="match status" value="1"/>
</dbReference>
<organism evidence="3 4">
    <name type="scientific">Neolentinus lepideus HHB14362 ss-1</name>
    <dbReference type="NCBI Taxonomy" id="1314782"/>
    <lineage>
        <taxon>Eukaryota</taxon>
        <taxon>Fungi</taxon>
        <taxon>Dikarya</taxon>
        <taxon>Basidiomycota</taxon>
        <taxon>Agaricomycotina</taxon>
        <taxon>Agaricomycetes</taxon>
        <taxon>Gloeophyllales</taxon>
        <taxon>Gloeophyllaceae</taxon>
        <taxon>Neolentinus</taxon>
    </lineage>
</organism>
<feature type="transmembrane region" description="Helical" evidence="1">
    <location>
        <begin position="109"/>
        <end position="128"/>
    </location>
</feature>
<dbReference type="PANTHER" id="PTHR37019">
    <property type="entry name" value="CHROMOSOME 1, WHOLE GENOME SHOTGUN SEQUENCE"/>
    <property type="match status" value="1"/>
</dbReference>
<reference evidence="3 4" key="1">
    <citation type="journal article" date="2016" name="Mol. Biol. Evol.">
        <title>Comparative Genomics of Early-Diverging Mushroom-Forming Fungi Provides Insights into the Origins of Lignocellulose Decay Capabilities.</title>
        <authorList>
            <person name="Nagy L.G."/>
            <person name="Riley R."/>
            <person name="Tritt A."/>
            <person name="Adam C."/>
            <person name="Daum C."/>
            <person name="Floudas D."/>
            <person name="Sun H."/>
            <person name="Yadav J.S."/>
            <person name="Pangilinan J."/>
            <person name="Larsson K.H."/>
            <person name="Matsuura K."/>
            <person name="Barry K."/>
            <person name="Labutti K."/>
            <person name="Kuo R."/>
            <person name="Ohm R.A."/>
            <person name="Bhattacharya S.S."/>
            <person name="Shirouzu T."/>
            <person name="Yoshinaga Y."/>
            <person name="Martin F.M."/>
            <person name="Grigoriev I.V."/>
            <person name="Hibbett D.S."/>
        </authorList>
    </citation>
    <scope>NUCLEOTIDE SEQUENCE [LARGE SCALE GENOMIC DNA]</scope>
    <source>
        <strain evidence="3 4">HHB14362 ss-1</strain>
    </source>
</reference>
<keyword evidence="1" id="KW-0472">Membrane</keyword>
<proteinExistence type="predicted"/>
<dbReference type="OrthoDB" id="2937326at2759"/>
<name>A0A165Q926_9AGAM</name>
<dbReference type="AlphaFoldDB" id="A0A165Q926"/>
<keyword evidence="4" id="KW-1185">Reference proteome</keyword>
<dbReference type="STRING" id="1314782.A0A165Q926"/>
<feature type="transmembrane region" description="Helical" evidence="1">
    <location>
        <begin position="64"/>
        <end position="89"/>
    </location>
</feature>
<keyword evidence="1" id="KW-0812">Transmembrane</keyword>
<dbReference type="Proteomes" id="UP000076761">
    <property type="component" value="Unassembled WGS sequence"/>
</dbReference>
<accession>A0A165Q926</accession>
<sequence length="224" mass="25001">MTLAGNKCRYDQVLHEGLSIVGFPWLREEYLCSRASIGGTHNLKLYILTAMTDFPALPGFYKALFLYIEPFSTMLPAIMAWTYPGAAWFHRELIPSSAPVVLDPRSQMAVWQLGNCYLLLGLISSLVFRAVRDTLRGDPVSQERILGASFTALAIADLTHVVASFIALPREIQLSPSTWNPMTHGNITFTVFLLCSRLAWFKGIGRKTYYYGKADGQDSKAKQA</sequence>
<gene>
    <name evidence="3" type="ORF">NEOLEDRAFT_1138431</name>
</gene>
<evidence type="ECO:0000259" key="2">
    <source>
        <dbReference type="Pfam" id="PF24803"/>
    </source>
</evidence>
<dbReference type="InParanoid" id="A0A165Q926"/>
<evidence type="ECO:0000313" key="3">
    <source>
        <dbReference type="EMBL" id="KZT22092.1"/>
    </source>
</evidence>
<dbReference type="EMBL" id="KV425599">
    <property type="protein sequence ID" value="KZT22092.1"/>
    <property type="molecule type" value="Genomic_DNA"/>
</dbReference>
<protein>
    <recommendedName>
        <fullName evidence="2">DUF7704 domain-containing protein</fullName>
    </recommendedName>
</protein>